<dbReference type="Proteomes" id="UP000183995">
    <property type="component" value="Unassembled WGS sequence"/>
</dbReference>
<evidence type="ECO:0000313" key="1">
    <source>
        <dbReference type="EMBL" id="SHI13617.1"/>
    </source>
</evidence>
<accession>A0A1M5YNF4</accession>
<gene>
    <name evidence="1" type="ORF">SAMN02745823_02711</name>
</gene>
<keyword evidence="2" id="KW-1185">Reference proteome</keyword>
<evidence type="ECO:0000313" key="2">
    <source>
        <dbReference type="Proteomes" id="UP000183995"/>
    </source>
</evidence>
<protein>
    <submittedName>
        <fullName evidence="1">Uncharacterized protein</fullName>
    </submittedName>
</protein>
<reference evidence="1 2" key="1">
    <citation type="submission" date="2016-11" db="EMBL/GenBank/DDBJ databases">
        <authorList>
            <person name="Jaros S."/>
            <person name="Januszkiewicz K."/>
            <person name="Wedrychowicz H."/>
        </authorList>
    </citation>
    <scope>NUCLEOTIDE SEQUENCE [LARGE SCALE GENOMIC DNA]</scope>
    <source>
        <strain evidence="1 2">DSM 10068</strain>
    </source>
</reference>
<dbReference type="AlphaFoldDB" id="A0A1M5YNF4"/>
<dbReference type="EMBL" id="FQXV01000009">
    <property type="protein sequence ID" value="SHI13617.1"/>
    <property type="molecule type" value="Genomic_DNA"/>
</dbReference>
<proteinExistence type="predicted"/>
<name>A0A1M5YNF4_9FIRM</name>
<organism evidence="1 2">
    <name type="scientific">Sporobacter termitidis DSM 10068</name>
    <dbReference type="NCBI Taxonomy" id="1123282"/>
    <lineage>
        <taxon>Bacteria</taxon>
        <taxon>Bacillati</taxon>
        <taxon>Bacillota</taxon>
        <taxon>Clostridia</taxon>
        <taxon>Eubacteriales</taxon>
        <taxon>Oscillospiraceae</taxon>
        <taxon>Sporobacter</taxon>
    </lineage>
</organism>
<dbReference type="RefSeq" id="WP_073079928.1">
    <property type="nucleotide sequence ID" value="NZ_FQXV01000009.1"/>
</dbReference>
<dbReference type="OrthoDB" id="6427at2"/>
<sequence>MLVNVADLMPQHIIRSTDCGVLSSGHIGVLTPNGLRDMKNQYYIVSNNSLVLSAQTVEGLNQAIPAYNGNTILSDVGVSMESNIKMKNIEKLNLIANFEENWNGYNAPKFDSALIDKAKEFIQQISFQPEVFPIPGGAIQFEYNKDNGEYLELEISLDTIVSVFQIKESGEEREYEIKSYIHEINKIVEEFYGSRIYS</sequence>